<organism evidence="3 4">
    <name type="scientific">Quercus suber</name>
    <name type="common">Cork oak</name>
    <dbReference type="NCBI Taxonomy" id="58331"/>
    <lineage>
        <taxon>Eukaryota</taxon>
        <taxon>Viridiplantae</taxon>
        <taxon>Streptophyta</taxon>
        <taxon>Embryophyta</taxon>
        <taxon>Tracheophyta</taxon>
        <taxon>Spermatophyta</taxon>
        <taxon>Magnoliopsida</taxon>
        <taxon>eudicotyledons</taxon>
        <taxon>Gunneridae</taxon>
        <taxon>Pentapetalae</taxon>
        <taxon>rosids</taxon>
        <taxon>fabids</taxon>
        <taxon>Fagales</taxon>
        <taxon>Fagaceae</taxon>
        <taxon>Quercus</taxon>
    </lineage>
</organism>
<protein>
    <submittedName>
        <fullName evidence="3">Uncharacterized protein</fullName>
    </submittedName>
</protein>
<name>A0AAW0JGT4_QUESU</name>
<proteinExistence type="predicted"/>
<comment type="caution">
    <text evidence="3">The sequence shown here is derived from an EMBL/GenBank/DDBJ whole genome shotgun (WGS) entry which is preliminary data.</text>
</comment>
<accession>A0AAW0JGT4</accession>
<feature type="chain" id="PRO_5044013039" evidence="2">
    <location>
        <begin position="22"/>
        <end position="81"/>
    </location>
</feature>
<feature type="region of interest" description="Disordered" evidence="1">
    <location>
        <begin position="34"/>
        <end position="69"/>
    </location>
</feature>
<evidence type="ECO:0000256" key="1">
    <source>
        <dbReference type="SAM" id="MobiDB-lite"/>
    </source>
</evidence>
<feature type="signal peptide" evidence="2">
    <location>
        <begin position="1"/>
        <end position="21"/>
    </location>
</feature>
<sequence length="81" mass="8815">MAKIGVLIVCLLALVAMDVAAGWWDSPVVRERKHRVAKSTRAVHDPPRPDKPPGNRSSSPETARSKLGFSQMRVIAIGART</sequence>
<gene>
    <name evidence="3" type="ORF">CFP56_033557</name>
</gene>
<keyword evidence="4" id="KW-1185">Reference proteome</keyword>
<evidence type="ECO:0000256" key="2">
    <source>
        <dbReference type="SAM" id="SignalP"/>
    </source>
</evidence>
<feature type="compositionally biased region" description="Basic and acidic residues" evidence="1">
    <location>
        <begin position="42"/>
        <end position="53"/>
    </location>
</feature>
<keyword evidence="2" id="KW-0732">Signal</keyword>
<reference evidence="3 4" key="1">
    <citation type="journal article" date="2018" name="Sci. Data">
        <title>The draft genome sequence of cork oak.</title>
        <authorList>
            <person name="Ramos A.M."/>
            <person name="Usie A."/>
            <person name="Barbosa P."/>
            <person name="Barros P.M."/>
            <person name="Capote T."/>
            <person name="Chaves I."/>
            <person name="Simoes F."/>
            <person name="Abreu I."/>
            <person name="Carrasquinho I."/>
            <person name="Faro C."/>
            <person name="Guimaraes J.B."/>
            <person name="Mendonca D."/>
            <person name="Nobrega F."/>
            <person name="Rodrigues L."/>
            <person name="Saibo N.J.M."/>
            <person name="Varela M.C."/>
            <person name="Egas C."/>
            <person name="Matos J."/>
            <person name="Miguel C.M."/>
            <person name="Oliveira M.M."/>
            <person name="Ricardo C.P."/>
            <person name="Goncalves S."/>
        </authorList>
    </citation>
    <scope>NUCLEOTIDE SEQUENCE [LARGE SCALE GENOMIC DNA]</scope>
    <source>
        <strain evidence="4">cv. HL8</strain>
    </source>
</reference>
<evidence type="ECO:0000313" key="4">
    <source>
        <dbReference type="Proteomes" id="UP000237347"/>
    </source>
</evidence>
<evidence type="ECO:0000313" key="3">
    <source>
        <dbReference type="EMBL" id="KAK7825306.1"/>
    </source>
</evidence>
<dbReference type="EMBL" id="PKMF04000580">
    <property type="protein sequence ID" value="KAK7825306.1"/>
    <property type="molecule type" value="Genomic_DNA"/>
</dbReference>
<dbReference type="AlphaFoldDB" id="A0AAW0JGT4"/>
<dbReference type="Proteomes" id="UP000237347">
    <property type="component" value="Unassembled WGS sequence"/>
</dbReference>